<organism evidence="3">
    <name type="scientific">Neobodo designis</name>
    <name type="common">Flagellated protozoan</name>
    <name type="synonym">Bodo designis</name>
    <dbReference type="NCBI Taxonomy" id="312471"/>
    <lineage>
        <taxon>Eukaryota</taxon>
        <taxon>Discoba</taxon>
        <taxon>Euglenozoa</taxon>
        <taxon>Kinetoplastea</taxon>
        <taxon>Metakinetoplastina</taxon>
        <taxon>Neobodonida</taxon>
        <taxon>Neobodo</taxon>
    </lineage>
</organism>
<feature type="region of interest" description="Disordered" evidence="1">
    <location>
        <begin position="496"/>
        <end position="548"/>
    </location>
</feature>
<dbReference type="GO" id="GO:0035556">
    <property type="term" value="P:intracellular signal transduction"/>
    <property type="evidence" value="ECO:0007669"/>
    <property type="project" value="InterPro"/>
</dbReference>
<evidence type="ECO:0000313" key="3">
    <source>
        <dbReference type="EMBL" id="CAD9096656.1"/>
    </source>
</evidence>
<protein>
    <recommendedName>
        <fullName evidence="2">Guanylate cyclase domain-containing protein</fullName>
    </recommendedName>
</protein>
<evidence type="ECO:0000259" key="2">
    <source>
        <dbReference type="PROSITE" id="PS50125"/>
    </source>
</evidence>
<dbReference type="InterPro" id="IPR029787">
    <property type="entry name" value="Nucleotide_cyclase"/>
</dbReference>
<dbReference type="PROSITE" id="PS50125">
    <property type="entry name" value="GUANYLATE_CYCLASE_2"/>
    <property type="match status" value="1"/>
</dbReference>
<feature type="compositionally biased region" description="Low complexity" evidence="1">
    <location>
        <begin position="537"/>
        <end position="548"/>
    </location>
</feature>
<dbReference type="GO" id="GO:0009190">
    <property type="term" value="P:cyclic nucleotide biosynthetic process"/>
    <property type="evidence" value="ECO:0007669"/>
    <property type="project" value="InterPro"/>
</dbReference>
<proteinExistence type="predicted"/>
<feature type="compositionally biased region" description="Polar residues" evidence="1">
    <location>
        <begin position="795"/>
        <end position="811"/>
    </location>
</feature>
<name>A0A7S1PPU8_NEODS</name>
<evidence type="ECO:0000256" key="1">
    <source>
        <dbReference type="SAM" id="MobiDB-lite"/>
    </source>
</evidence>
<reference evidence="3" key="1">
    <citation type="submission" date="2021-01" db="EMBL/GenBank/DDBJ databases">
        <authorList>
            <person name="Corre E."/>
            <person name="Pelletier E."/>
            <person name="Niang G."/>
            <person name="Scheremetjew M."/>
            <person name="Finn R."/>
            <person name="Kale V."/>
            <person name="Holt S."/>
            <person name="Cochrane G."/>
            <person name="Meng A."/>
            <person name="Brown T."/>
            <person name="Cohen L."/>
        </authorList>
    </citation>
    <scope>NUCLEOTIDE SEQUENCE</scope>
    <source>
        <strain evidence="3">CCAP 1951/1</strain>
    </source>
</reference>
<dbReference type="SUPFAM" id="SSF55073">
    <property type="entry name" value="Nucleotide cyclase"/>
    <property type="match status" value="1"/>
</dbReference>
<dbReference type="Gene3D" id="3.30.70.1230">
    <property type="entry name" value="Nucleotide cyclase"/>
    <property type="match status" value="1"/>
</dbReference>
<feature type="region of interest" description="Disordered" evidence="1">
    <location>
        <begin position="837"/>
        <end position="865"/>
    </location>
</feature>
<feature type="domain" description="Guanylate cyclase" evidence="2">
    <location>
        <begin position="569"/>
        <end position="690"/>
    </location>
</feature>
<feature type="region of interest" description="Disordered" evidence="1">
    <location>
        <begin position="795"/>
        <end position="815"/>
    </location>
</feature>
<dbReference type="EMBL" id="HBGF01007176">
    <property type="protein sequence ID" value="CAD9096656.1"/>
    <property type="molecule type" value="Transcribed_RNA"/>
</dbReference>
<dbReference type="AlphaFoldDB" id="A0A7S1PPU8"/>
<gene>
    <name evidence="3" type="ORF">NDES1114_LOCUS4859</name>
</gene>
<sequence length="881" mass="93638">MLSLRLVISAVAALSVAVVAAITLGLTLTSSLDALRTVGQGQAKSLLNSALVQSEQFLAIPQDTAETLQNLTRSEDWPWPSDDRQALEFMRNTTFSLFINSRWRLNSIVLYFADNTQMIFSNYYTPGRVFMRPGDYYGIATSIPSSLSAAGGNHSLQSYNTPAEVIIRYGTNLSSIPPSDPKFDTIIPPGFAPGAIYGTDQWNNQFMLGTSGGLINVNAGIYNVKMFGVVENFITFLAPLRRRSDPVAAGRGVYAFALMALGFDDLNTFVRAVRATPNTAAFAVDTLGYLLGSSQDEPFITNTMVPFGAVLRPGCTSTERAGGVSADAGNTMSCRAHASEYGHTALSSFMDEHRSAMPVVPTVSLLKTGDGMYFAAAAQVATRFRGPSTFIVVLVPEADIIGDVVKSRNVAIGVTCAAFVLAAAAAFAAITALLAPLTTIAERMQRAANLEDDDADDSVSAMAEIAELQLAYYAMNDELNRIRSFVPQSVLMAKRAENQDDDSEGDISPTASNLGRPANAHADVTSTATHSTRRTQHSQSQASSAHRKAALTAMGLGTAASGLLPRAATVVIANTSGFSNTTHGLSASRISDIIGELVTFVEETVSGNHGVLGNFHGDHFAATFNAARPCAAHTRKACTVAAALTASPVAGLQIKVGLASGPCIVGNVGSSAAKVFATVGSAFQHAVVLERLTRLYGPDCHTLTTQRVCADVSTQFRYRFVDICALPGRKTALLAALLGPVKVANADPNAANDEGDEWLYLVGDRAANDQNAAHNEAFAALHRMDLDAVAKHATANEQAQKNATDAETPTGDTAAKRGLVDHFSVLYDAAKRRVVDELPPQPASTTQSPQEVSIPRRRRIDPPTTEYGRFFRAVIAREAKD</sequence>
<dbReference type="InterPro" id="IPR001054">
    <property type="entry name" value="A/G_cyclase"/>
</dbReference>
<accession>A0A7S1PPU8</accession>